<dbReference type="PROSITE" id="PS00028">
    <property type="entry name" value="ZINC_FINGER_C2H2_1"/>
    <property type="match status" value="1"/>
</dbReference>
<keyword evidence="1" id="KW-0479">Metal-binding</keyword>
<keyword evidence="1" id="KW-0863">Zinc-finger</keyword>
<feature type="domain" description="C2H2-type" evidence="3">
    <location>
        <begin position="309"/>
        <end position="340"/>
    </location>
</feature>
<feature type="region of interest" description="Disordered" evidence="2">
    <location>
        <begin position="272"/>
        <end position="307"/>
    </location>
</feature>
<dbReference type="PANTHER" id="PTHR33845:SF1">
    <property type="entry name" value="C2H2-TYPE DOMAIN-CONTAINING PROTEIN"/>
    <property type="match status" value="1"/>
</dbReference>
<dbReference type="PANTHER" id="PTHR33845">
    <property type="entry name" value="C2H2-TYPE DOMAIN-CONTAINING PROTEIN"/>
    <property type="match status" value="1"/>
</dbReference>
<dbReference type="EMBL" id="VSWD01000013">
    <property type="protein sequence ID" value="KAK3084477.1"/>
    <property type="molecule type" value="Genomic_DNA"/>
</dbReference>
<name>A0AA88XWM0_PINIB</name>
<comment type="caution">
    <text evidence="4">The sequence shown here is derived from an EMBL/GenBank/DDBJ whole genome shotgun (WGS) entry which is preliminary data.</text>
</comment>
<feature type="non-terminal residue" evidence="4">
    <location>
        <position position="1"/>
    </location>
</feature>
<dbReference type="AlphaFoldDB" id="A0AA88XWM0"/>
<feature type="compositionally biased region" description="Polar residues" evidence="2">
    <location>
        <begin position="272"/>
        <end position="293"/>
    </location>
</feature>
<evidence type="ECO:0000256" key="1">
    <source>
        <dbReference type="PROSITE-ProRule" id="PRU00042"/>
    </source>
</evidence>
<sequence>KHILRSVNQDCARSDTLAKLGEEEVYVERDWAMKFLQMVYRESQSKWFAKRGINWHISVGTFFLDGEMSSHTIVHLFDNATQDAVTSNAILLDTLRKLHEIKPNLVRAYLRSDNAGCFHSYSSIFGIKSINGESPIKVERVDFADPQGGKSICDRRAAHLKSTIRKFVNEGNDVRSAADFLCAVKKSNTVNTSIVVAIPPPSKVQGSKVLKQCPLKNITSLYNFSFEEEGMKVWKQYGIGCGQFIPYLLCFDEGNSQIAELKMLENFNSPIRNKTITQRPEGPSTNDDTNVSDDQPAPNVDGDTDNGLFSCPEPNCIRSFSKYGNLMHHLDVGNHSFMKKGLSLSDRSIINYATKIESKVASKPQMESSSLVPNPTSLTKGWALKNKREIKRFSENQKQFLQSKFDMGERSGLKCDPEDVSNEMRAVRNKDGTRIFSIDDFLSASQIASYFSRLCLLKRKRSLEVLEEEDFEAAEFENNFQDLNSLAKQ</sequence>
<accession>A0AA88XWM0</accession>
<dbReference type="GO" id="GO:0008270">
    <property type="term" value="F:zinc ion binding"/>
    <property type="evidence" value="ECO:0007669"/>
    <property type="project" value="UniProtKB-KW"/>
</dbReference>
<organism evidence="4 5">
    <name type="scientific">Pinctada imbricata</name>
    <name type="common">Atlantic pearl-oyster</name>
    <name type="synonym">Pinctada martensii</name>
    <dbReference type="NCBI Taxonomy" id="66713"/>
    <lineage>
        <taxon>Eukaryota</taxon>
        <taxon>Metazoa</taxon>
        <taxon>Spiralia</taxon>
        <taxon>Lophotrochozoa</taxon>
        <taxon>Mollusca</taxon>
        <taxon>Bivalvia</taxon>
        <taxon>Autobranchia</taxon>
        <taxon>Pteriomorphia</taxon>
        <taxon>Pterioida</taxon>
        <taxon>Pterioidea</taxon>
        <taxon>Pteriidae</taxon>
        <taxon>Pinctada</taxon>
    </lineage>
</organism>
<evidence type="ECO:0000256" key="2">
    <source>
        <dbReference type="SAM" id="MobiDB-lite"/>
    </source>
</evidence>
<gene>
    <name evidence="4" type="ORF">FSP39_014148</name>
</gene>
<dbReference type="PROSITE" id="PS50157">
    <property type="entry name" value="ZINC_FINGER_C2H2_2"/>
    <property type="match status" value="1"/>
</dbReference>
<dbReference type="InterPro" id="IPR013087">
    <property type="entry name" value="Znf_C2H2_type"/>
</dbReference>
<protein>
    <recommendedName>
        <fullName evidence="3">C2H2-type domain-containing protein</fullName>
    </recommendedName>
</protein>
<dbReference type="Proteomes" id="UP001186944">
    <property type="component" value="Unassembled WGS sequence"/>
</dbReference>
<evidence type="ECO:0000313" key="5">
    <source>
        <dbReference type="Proteomes" id="UP001186944"/>
    </source>
</evidence>
<keyword evidence="1" id="KW-0862">Zinc</keyword>
<evidence type="ECO:0000259" key="3">
    <source>
        <dbReference type="PROSITE" id="PS50157"/>
    </source>
</evidence>
<keyword evidence="5" id="KW-1185">Reference proteome</keyword>
<proteinExistence type="predicted"/>
<reference evidence="4" key="1">
    <citation type="submission" date="2019-08" db="EMBL/GenBank/DDBJ databases">
        <title>The improved chromosome-level genome for the pearl oyster Pinctada fucata martensii using PacBio sequencing and Hi-C.</title>
        <authorList>
            <person name="Zheng Z."/>
        </authorList>
    </citation>
    <scope>NUCLEOTIDE SEQUENCE</scope>
    <source>
        <strain evidence="4">ZZ-2019</strain>
        <tissue evidence="4">Adductor muscle</tissue>
    </source>
</reference>
<evidence type="ECO:0000313" key="4">
    <source>
        <dbReference type="EMBL" id="KAK3084477.1"/>
    </source>
</evidence>